<dbReference type="RefSeq" id="WP_145294906.1">
    <property type="nucleotide sequence ID" value="NZ_CP036299.1"/>
</dbReference>
<reference evidence="2 3" key="1">
    <citation type="submission" date="2019-02" db="EMBL/GenBank/DDBJ databases">
        <title>Deep-cultivation of Planctomycetes and their phenomic and genomic characterization uncovers novel biology.</title>
        <authorList>
            <person name="Wiegand S."/>
            <person name="Jogler M."/>
            <person name="Boedeker C."/>
            <person name="Pinto D."/>
            <person name="Vollmers J."/>
            <person name="Rivas-Marin E."/>
            <person name="Kohn T."/>
            <person name="Peeters S.H."/>
            <person name="Heuer A."/>
            <person name="Rast P."/>
            <person name="Oberbeckmann S."/>
            <person name="Bunk B."/>
            <person name="Jeske O."/>
            <person name="Meyerdierks A."/>
            <person name="Storesund J.E."/>
            <person name="Kallscheuer N."/>
            <person name="Luecker S."/>
            <person name="Lage O.M."/>
            <person name="Pohl T."/>
            <person name="Merkel B.J."/>
            <person name="Hornburger P."/>
            <person name="Mueller R.-W."/>
            <person name="Bruemmer F."/>
            <person name="Labrenz M."/>
            <person name="Spormann A.M."/>
            <person name="Op den Camp H."/>
            <person name="Overmann J."/>
            <person name="Amann R."/>
            <person name="Jetten M.S.M."/>
            <person name="Mascher T."/>
            <person name="Medema M.H."/>
            <person name="Devos D.P."/>
            <person name="Kaster A.-K."/>
            <person name="Ovreas L."/>
            <person name="Rohde M."/>
            <person name="Galperin M.Y."/>
            <person name="Jogler C."/>
        </authorList>
    </citation>
    <scope>NUCLEOTIDE SEQUENCE [LARGE SCALE GENOMIC DNA]</scope>
    <source>
        <strain evidence="2 3">Spb1</strain>
    </source>
</reference>
<keyword evidence="3" id="KW-1185">Reference proteome</keyword>
<feature type="chain" id="PRO_5021960670" evidence="1">
    <location>
        <begin position="22"/>
        <end position="89"/>
    </location>
</feature>
<organism evidence="2 3">
    <name type="scientific">Planctopirus ephydatiae</name>
    <dbReference type="NCBI Taxonomy" id="2528019"/>
    <lineage>
        <taxon>Bacteria</taxon>
        <taxon>Pseudomonadati</taxon>
        <taxon>Planctomycetota</taxon>
        <taxon>Planctomycetia</taxon>
        <taxon>Planctomycetales</taxon>
        <taxon>Planctomycetaceae</taxon>
        <taxon>Planctopirus</taxon>
    </lineage>
</organism>
<dbReference type="KEGG" id="peh:Spb1_03820"/>
<name>A0A518GIV5_9PLAN</name>
<proteinExistence type="predicted"/>
<keyword evidence="1" id="KW-0732">Signal</keyword>
<evidence type="ECO:0000313" key="3">
    <source>
        <dbReference type="Proteomes" id="UP000315349"/>
    </source>
</evidence>
<dbReference type="EMBL" id="CP036299">
    <property type="protein sequence ID" value="QDV28519.1"/>
    <property type="molecule type" value="Genomic_DNA"/>
</dbReference>
<accession>A0A518GIV5</accession>
<sequence precursor="true">MIFRCWLVISALLLVAGIADAQPKDFLNKSDGWFADNSHFTGVCEIFPESEDFEFWKWLISQNEWRRGRKSSADIESLKWQYTKVTHHQ</sequence>
<evidence type="ECO:0000256" key="1">
    <source>
        <dbReference type="SAM" id="SignalP"/>
    </source>
</evidence>
<feature type="signal peptide" evidence="1">
    <location>
        <begin position="1"/>
        <end position="21"/>
    </location>
</feature>
<gene>
    <name evidence="2" type="ORF">Spb1_03820</name>
</gene>
<evidence type="ECO:0000313" key="2">
    <source>
        <dbReference type="EMBL" id="QDV28519.1"/>
    </source>
</evidence>
<dbReference type="Proteomes" id="UP000315349">
    <property type="component" value="Chromosome"/>
</dbReference>
<protein>
    <submittedName>
        <fullName evidence="2">Uncharacterized protein</fullName>
    </submittedName>
</protein>
<dbReference type="AlphaFoldDB" id="A0A518GIV5"/>